<feature type="region of interest" description="Disordered" evidence="1">
    <location>
        <begin position="328"/>
        <end position="358"/>
    </location>
</feature>
<name>A0A7D8V5X2_VANHU</name>
<dbReference type="InterPro" id="IPR003347">
    <property type="entry name" value="JmjC_dom"/>
</dbReference>
<protein>
    <recommendedName>
        <fullName evidence="2">JmjC domain-containing protein</fullName>
    </recommendedName>
</protein>
<feature type="compositionally biased region" description="Acidic residues" evidence="1">
    <location>
        <begin position="332"/>
        <end position="350"/>
    </location>
</feature>
<reference evidence="3 4" key="1">
    <citation type="journal article" date="2019" name="PLoS Genet.">
        <title>Convergent evolution of linked mating-type loci in basidiomycete fungi.</title>
        <authorList>
            <person name="Sun S."/>
            <person name="Coelho M.A."/>
            <person name="Heitman J."/>
            <person name="Nowrousian M."/>
        </authorList>
    </citation>
    <scope>NUCLEOTIDE SEQUENCE [LARGE SCALE GENOMIC DNA]</scope>
    <source>
        <strain evidence="3 4">CBS 4282</strain>
    </source>
</reference>
<dbReference type="SUPFAM" id="SSF51197">
    <property type="entry name" value="Clavaminate synthase-like"/>
    <property type="match status" value="1"/>
</dbReference>
<dbReference type="EMBL" id="QKWK01000001">
    <property type="protein sequence ID" value="TXT16029.1"/>
    <property type="molecule type" value="Genomic_DNA"/>
</dbReference>
<proteinExistence type="predicted"/>
<dbReference type="InterPro" id="IPR041667">
    <property type="entry name" value="Cupin_8"/>
</dbReference>
<dbReference type="SMART" id="SM00558">
    <property type="entry name" value="JmjC"/>
    <property type="match status" value="1"/>
</dbReference>
<organism evidence="3 4">
    <name type="scientific">Vanrija humicola</name>
    <name type="common">Yeast</name>
    <name type="synonym">Cryptococcus humicola</name>
    <dbReference type="NCBI Taxonomy" id="5417"/>
    <lineage>
        <taxon>Eukaryota</taxon>
        <taxon>Fungi</taxon>
        <taxon>Dikarya</taxon>
        <taxon>Basidiomycota</taxon>
        <taxon>Agaricomycotina</taxon>
        <taxon>Tremellomycetes</taxon>
        <taxon>Trichosporonales</taxon>
        <taxon>Trichosporonaceae</taxon>
        <taxon>Vanrija</taxon>
    </lineage>
</organism>
<keyword evidence="4" id="KW-1185">Reference proteome</keyword>
<sequence>MAVDESVLEAHLDTLAEDYYDLQAPVADELAAPPSALTALRMLNKAHPTVIHGFSPIVPGAEERDWDAPATYAAIQGDDEVTIAVTDDGLADSVRVLPDGSTAFVKPLDARMTMAAFLARLGDSQEKEALYLQSQDGNIFRADAERTPELAPFQAVVGADVPWMREATGHAAEAVNLWVGTSASTTSWHHDPYENIYTVLSGAKTFTLLSPIDGLRLDQRFHPPATLVRGDGGKLEPKLDDEPAHPVPWVQELQLPDTVRPISVTLGKGESLYLPAGWWHKVEQDEGPGGLAVAVNYWYPAELRAERYALERFAQRVARTAGREGVIPLPEDTLDDGIWGDDSDVTSADEWDPKDWGR</sequence>
<gene>
    <name evidence="3" type="ORF">VHUM_00532</name>
</gene>
<comment type="caution">
    <text evidence="3">The sequence shown here is derived from an EMBL/GenBank/DDBJ whole genome shotgun (WGS) entry which is preliminary data.</text>
</comment>
<dbReference type="AlphaFoldDB" id="A0A7D8V5X2"/>
<dbReference type="OrthoDB" id="424465at2759"/>
<dbReference type="PANTHER" id="PTHR12461">
    <property type="entry name" value="HYPOXIA-INDUCIBLE FACTOR 1 ALPHA INHIBITOR-RELATED"/>
    <property type="match status" value="1"/>
</dbReference>
<dbReference type="PANTHER" id="PTHR12461:SF99">
    <property type="entry name" value="BIFUNCTIONAL PEPTIDASE AND (3S)-LYSYL HYDROXYLASE JMJD7"/>
    <property type="match status" value="1"/>
</dbReference>
<dbReference type="Pfam" id="PF13621">
    <property type="entry name" value="Cupin_8"/>
    <property type="match status" value="1"/>
</dbReference>
<dbReference type="PROSITE" id="PS51184">
    <property type="entry name" value="JMJC"/>
    <property type="match status" value="1"/>
</dbReference>
<evidence type="ECO:0000313" key="3">
    <source>
        <dbReference type="EMBL" id="TXT16029.1"/>
    </source>
</evidence>
<feature type="domain" description="JmjC" evidence="2">
    <location>
        <begin position="136"/>
        <end position="314"/>
    </location>
</feature>
<evidence type="ECO:0000313" key="4">
    <source>
        <dbReference type="Proteomes" id="UP000473826"/>
    </source>
</evidence>
<evidence type="ECO:0000256" key="1">
    <source>
        <dbReference type="SAM" id="MobiDB-lite"/>
    </source>
</evidence>
<evidence type="ECO:0000259" key="2">
    <source>
        <dbReference type="PROSITE" id="PS51184"/>
    </source>
</evidence>
<dbReference type="InterPro" id="IPR014710">
    <property type="entry name" value="RmlC-like_jellyroll"/>
</dbReference>
<dbReference type="Proteomes" id="UP000473826">
    <property type="component" value="Unassembled WGS sequence"/>
</dbReference>
<dbReference type="Gene3D" id="2.60.120.10">
    <property type="entry name" value="Jelly Rolls"/>
    <property type="match status" value="1"/>
</dbReference>
<accession>A0A7D8V5X2</accession>